<dbReference type="OrthoDB" id="9771433at2"/>
<feature type="binding site" evidence="11">
    <location>
        <begin position="125"/>
        <end position="126"/>
    </location>
    <ligand>
        <name>substrate</name>
    </ligand>
</feature>
<feature type="binding site" evidence="11">
    <location>
        <position position="160"/>
    </location>
    <ligand>
        <name>substrate</name>
    </ligand>
</feature>
<feature type="binding site" evidence="11">
    <location>
        <position position="190"/>
    </location>
    <ligand>
        <name>substrate</name>
    </ligand>
</feature>
<evidence type="ECO:0000256" key="9">
    <source>
        <dbReference type="ARBA" id="ARBA00057039"/>
    </source>
</evidence>
<evidence type="ECO:0000256" key="6">
    <source>
        <dbReference type="ARBA" id="ARBA00022842"/>
    </source>
</evidence>
<keyword evidence="5 11" id="KW-0479">Metal-binding</keyword>
<feature type="binding site" evidence="11">
    <location>
        <position position="90"/>
    </location>
    <ligand>
        <name>Mg(2+)</name>
        <dbReference type="ChEBI" id="CHEBI:18420"/>
    </ligand>
</feature>
<comment type="function">
    <text evidence="12">Catalyzes the thermodynamically favored C-C bond cleavage of (2R,3S)-2-methylisocitrate to yield pyruvate and succinate.</text>
</comment>
<protein>
    <recommendedName>
        <fullName evidence="10 11">2-methylisocitrate lyase</fullName>
        <shortName evidence="11">2-MIC</shortName>
        <shortName evidence="11">MICL</shortName>
        <ecNumber evidence="4 11">4.1.3.30</ecNumber>
    </recommendedName>
    <alternativeName>
        <fullName evidence="11">(2R,3S)-2-methylisocitrate lyase</fullName>
    </alternativeName>
</protein>
<sequence length="296" mass="32288">MSISAGRRFRDAINSEKANGRPLQIVGTINAYTAMMATEVGHKAIYLSGGGVANASFGLPDLGMTSLNDVLTDATRITNAVDTPLLVDIDTGWGGAFNIAQTIKQMQKAGVAAVHIEDQVAQKRCGHRPNKEIVSTAEMVDRIKAALDAKTDPDFVVMARTDALAVEGLDAAVERAVAFAEAGADMIFAEALTDIEQYRKFTDVLDIPVLANMTEFGQTDLYTTEQLFNVGVDMVLYPLSAFRAMNKAALNVYQTLKDDGVQTAVLDTMQTRMELYDFLNYHAFEQKLDELFKKGK</sequence>
<evidence type="ECO:0000256" key="7">
    <source>
        <dbReference type="ARBA" id="ARBA00023239"/>
    </source>
</evidence>
<dbReference type="NCBIfam" id="NF008455">
    <property type="entry name" value="PRK11320.1"/>
    <property type="match status" value="1"/>
</dbReference>
<dbReference type="InterPro" id="IPR039556">
    <property type="entry name" value="ICL/PEPM"/>
</dbReference>
<dbReference type="NCBIfam" id="TIGR02317">
    <property type="entry name" value="prpB"/>
    <property type="match status" value="1"/>
</dbReference>
<feature type="binding site" evidence="11">
    <location>
        <begin position="48"/>
        <end position="50"/>
    </location>
    <ligand>
        <name>substrate</name>
    </ligand>
</feature>
<dbReference type="FunFam" id="3.20.20.60:FF:000009">
    <property type="entry name" value="2-methylisocitrate lyase"/>
    <property type="match status" value="1"/>
</dbReference>
<evidence type="ECO:0000256" key="1">
    <source>
        <dbReference type="ARBA" id="ARBA00001050"/>
    </source>
</evidence>
<evidence type="ECO:0000313" key="14">
    <source>
        <dbReference type="Proteomes" id="UP000035860"/>
    </source>
</evidence>
<reference evidence="13 14" key="1">
    <citation type="journal article" date="2014" name="Genome Announc.">
        <title>Draft Genome Sequence of Moraxella bovoculi Strain 237T (ATCC BAA-1259T) Isolated from a Calf with Infectious Bovine Keratoconjunctivitis.</title>
        <authorList>
            <person name="Calcutt M.J."/>
            <person name="Foecking M.F."/>
            <person name="Martin N.T."/>
            <person name="Mhlanga-Mutangadura T."/>
            <person name="Reilly T.J."/>
        </authorList>
    </citation>
    <scope>NUCLEOTIDE SEQUENCE [LARGE SCALE GENOMIC DNA]</scope>
    <source>
        <strain evidence="13 14">237</strain>
    </source>
</reference>
<dbReference type="InterPro" id="IPR018523">
    <property type="entry name" value="Isocitrate_lyase_ph_CS"/>
</dbReference>
<evidence type="ECO:0000256" key="4">
    <source>
        <dbReference type="ARBA" id="ARBA00012260"/>
    </source>
</evidence>
<organism evidence="13 14">
    <name type="scientific">Moraxella bovoculi 237</name>
    <dbReference type="NCBI Taxonomy" id="743974"/>
    <lineage>
        <taxon>Bacteria</taxon>
        <taxon>Pseudomonadati</taxon>
        <taxon>Pseudomonadota</taxon>
        <taxon>Gammaproteobacteria</taxon>
        <taxon>Moraxellales</taxon>
        <taxon>Moraxellaceae</taxon>
        <taxon>Moraxella</taxon>
    </lineage>
</organism>
<dbReference type="eggNOG" id="COG2513">
    <property type="taxonomic scope" value="Bacteria"/>
</dbReference>
<dbReference type="HAMAP" id="MF_01939">
    <property type="entry name" value="PrpB"/>
    <property type="match status" value="1"/>
</dbReference>
<feature type="binding site" evidence="11">
    <location>
        <position position="243"/>
    </location>
    <ligand>
        <name>substrate</name>
    </ligand>
</feature>
<dbReference type="PANTHER" id="PTHR42905">
    <property type="entry name" value="PHOSPHOENOLPYRUVATE CARBOXYLASE"/>
    <property type="match status" value="1"/>
</dbReference>
<comment type="similarity">
    <text evidence="3 11 12">Belongs to the isocitrate lyase/PEP mutase superfamily. Methylisocitrate lyase family.</text>
</comment>
<feature type="binding site" evidence="11">
    <location>
        <position position="88"/>
    </location>
    <ligand>
        <name>Mg(2+)</name>
        <dbReference type="ChEBI" id="CHEBI:18420"/>
    </ligand>
</feature>
<dbReference type="RefSeq" id="WP_036365454.1">
    <property type="nucleotide sequence ID" value="NZ_AOMT01000023.1"/>
</dbReference>
<dbReference type="EMBL" id="AOMT01000023">
    <property type="protein sequence ID" value="KDN25044.1"/>
    <property type="molecule type" value="Genomic_DNA"/>
</dbReference>
<evidence type="ECO:0000256" key="8">
    <source>
        <dbReference type="ARBA" id="ARBA00044762"/>
    </source>
</evidence>
<dbReference type="Gene3D" id="3.20.20.60">
    <property type="entry name" value="Phosphoenolpyruvate-binding domains"/>
    <property type="match status" value="1"/>
</dbReference>
<evidence type="ECO:0000256" key="10">
    <source>
        <dbReference type="ARBA" id="ARBA00073849"/>
    </source>
</evidence>
<comment type="cofactor">
    <cofactor evidence="2 11">
        <name>Mg(2+)</name>
        <dbReference type="ChEBI" id="CHEBI:18420"/>
    </cofactor>
</comment>
<comment type="caution">
    <text evidence="13">The sequence shown here is derived from an EMBL/GenBank/DDBJ whole genome shotgun (WGS) entry which is preliminary data.</text>
</comment>
<dbReference type="UniPathway" id="UPA00946"/>
<keyword evidence="7 11" id="KW-0456">Lyase</keyword>
<keyword evidence="6 11" id="KW-0460">Magnesium</keyword>
<proteinExistence type="inferred from homology"/>
<dbReference type="GO" id="GO:0000287">
    <property type="term" value="F:magnesium ion binding"/>
    <property type="evidence" value="ECO:0007669"/>
    <property type="project" value="UniProtKB-UniRule"/>
</dbReference>
<dbReference type="PROSITE" id="PS00161">
    <property type="entry name" value="ISOCITRATE_LYASE"/>
    <property type="match status" value="1"/>
</dbReference>
<feature type="binding site" evidence="11">
    <location>
        <begin position="212"/>
        <end position="214"/>
    </location>
    <ligand>
        <name>substrate</name>
    </ligand>
</feature>
<comment type="catalytic activity">
    <reaction evidence="1 11 12">
        <text>(2S,3R)-3-hydroxybutane-1,2,3-tricarboxylate = pyruvate + succinate</text>
        <dbReference type="Rhea" id="RHEA:16809"/>
        <dbReference type="ChEBI" id="CHEBI:15361"/>
        <dbReference type="ChEBI" id="CHEBI:30031"/>
        <dbReference type="ChEBI" id="CHEBI:57429"/>
        <dbReference type="EC" id="4.1.3.30"/>
    </reaction>
</comment>
<comment type="pathway">
    <text evidence="11 12">Organic acid metabolism; propanoate degradation.</text>
</comment>
<name>A0A066ULJ6_9GAMM</name>
<dbReference type="GO" id="GO:0019629">
    <property type="term" value="P:propionate catabolic process, 2-methylcitrate cycle"/>
    <property type="evidence" value="ECO:0007669"/>
    <property type="project" value="UniProtKB-UniRule"/>
</dbReference>
<evidence type="ECO:0000256" key="12">
    <source>
        <dbReference type="RuleBase" id="RU361121"/>
    </source>
</evidence>
<dbReference type="PANTHER" id="PTHR42905:SF5">
    <property type="entry name" value="CARBOXYVINYL-CARBOXYPHOSPHONATE PHOSPHORYLMUTASE, CHLOROPLASTIC"/>
    <property type="match status" value="1"/>
</dbReference>
<evidence type="ECO:0000256" key="2">
    <source>
        <dbReference type="ARBA" id="ARBA00001946"/>
    </source>
</evidence>
<comment type="function">
    <text evidence="9">Involved in the catabolism of short chain fatty acids (SCFA) via the 2-methylcitrate cycle I (propionate degradation route). Catalyzes the thermodynamically favored C-C bond cleavage of (2R,3S)-2-methylisocitrate to yield pyruvate and succinate via an alpha-carboxy-carbanion intermediate.</text>
</comment>
<evidence type="ECO:0000256" key="5">
    <source>
        <dbReference type="ARBA" id="ARBA00022723"/>
    </source>
</evidence>
<dbReference type="InterPro" id="IPR012695">
    <property type="entry name" value="PrpB"/>
</dbReference>
<comment type="subunit">
    <text evidence="8 11">Homotetramer; dimer of dimers.</text>
</comment>
<accession>A0A066ULJ6</accession>
<dbReference type="InterPro" id="IPR015813">
    <property type="entry name" value="Pyrv/PenolPyrv_kinase-like_dom"/>
</dbReference>
<dbReference type="CDD" id="cd00377">
    <property type="entry name" value="ICL_PEPM"/>
    <property type="match status" value="1"/>
</dbReference>
<comment type="function">
    <text evidence="11">Involved in the catabolism of short chain fatty acids (SCFA) via the 2-methylcitrate cycle (propionate degradation route). Catalyzes the thermodynamically favored C-C bond cleavage of (2R,3S)-2-methylisocitrate to yield pyruvate and succinate via an alpha-carboxy-carbanion intermediate.</text>
</comment>
<dbReference type="GO" id="GO:0046421">
    <property type="term" value="F:methylisocitrate lyase activity"/>
    <property type="evidence" value="ECO:0007669"/>
    <property type="project" value="UniProtKB-UniRule"/>
</dbReference>
<dbReference type="AlphaFoldDB" id="A0A066ULJ6"/>
<feature type="binding site" evidence="11">
    <location>
        <position position="272"/>
    </location>
    <ligand>
        <name>substrate</name>
    </ligand>
</feature>
<dbReference type="InterPro" id="IPR040442">
    <property type="entry name" value="Pyrv_kinase-like_dom_sf"/>
</dbReference>
<dbReference type="Proteomes" id="UP000035860">
    <property type="component" value="Unassembled WGS sequence"/>
</dbReference>
<evidence type="ECO:0000256" key="3">
    <source>
        <dbReference type="ARBA" id="ARBA00009282"/>
    </source>
</evidence>
<dbReference type="EC" id="4.1.3.30" evidence="4 11"/>
<dbReference type="SUPFAM" id="SSF51621">
    <property type="entry name" value="Phosphoenolpyruvate/pyruvate domain"/>
    <property type="match status" value="1"/>
</dbReference>
<gene>
    <name evidence="11 13" type="primary">prpB</name>
    <name evidence="13" type="ORF">MBO_05892</name>
</gene>
<dbReference type="Pfam" id="PF13714">
    <property type="entry name" value="PEP_mutase"/>
    <property type="match status" value="1"/>
</dbReference>
<evidence type="ECO:0000313" key="13">
    <source>
        <dbReference type="EMBL" id="KDN25044.1"/>
    </source>
</evidence>
<evidence type="ECO:0000256" key="11">
    <source>
        <dbReference type="HAMAP-Rule" id="MF_01939"/>
    </source>
</evidence>
<keyword evidence="14" id="KW-1185">Reference proteome</keyword>